<evidence type="ECO:0000313" key="4">
    <source>
        <dbReference type="Proteomes" id="UP001174909"/>
    </source>
</evidence>
<dbReference type="Gene3D" id="2.30.30.140">
    <property type="match status" value="1"/>
</dbReference>
<proteinExistence type="predicted"/>
<keyword evidence="4" id="KW-1185">Reference proteome</keyword>
<name>A0AA35TEC7_GEOBA</name>
<feature type="compositionally biased region" description="Low complexity" evidence="1">
    <location>
        <begin position="175"/>
        <end position="193"/>
    </location>
</feature>
<feature type="domain" description="DUF4537" evidence="2">
    <location>
        <begin position="260"/>
        <end position="388"/>
    </location>
</feature>
<organism evidence="3 4">
    <name type="scientific">Geodia barretti</name>
    <name type="common">Barrett's horny sponge</name>
    <dbReference type="NCBI Taxonomy" id="519541"/>
    <lineage>
        <taxon>Eukaryota</taxon>
        <taxon>Metazoa</taxon>
        <taxon>Porifera</taxon>
        <taxon>Demospongiae</taxon>
        <taxon>Heteroscleromorpha</taxon>
        <taxon>Tetractinellida</taxon>
        <taxon>Astrophorina</taxon>
        <taxon>Geodiidae</taxon>
        <taxon>Geodia</taxon>
    </lineage>
</organism>
<dbReference type="EMBL" id="CASHTH010003591">
    <property type="protein sequence ID" value="CAI8046775.1"/>
    <property type="molecule type" value="Genomic_DNA"/>
</dbReference>
<dbReference type="AlphaFoldDB" id="A0AA35TEC7"/>
<feature type="compositionally biased region" description="Polar residues" evidence="1">
    <location>
        <begin position="484"/>
        <end position="497"/>
    </location>
</feature>
<feature type="compositionally biased region" description="Basic residues" evidence="1">
    <location>
        <begin position="221"/>
        <end position="237"/>
    </location>
</feature>
<feature type="region of interest" description="Disordered" evidence="1">
    <location>
        <begin position="484"/>
        <end position="520"/>
    </location>
</feature>
<dbReference type="Pfam" id="PF15057">
    <property type="entry name" value="DUF4537"/>
    <property type="match status" value="2"/>
</dbReference>
<protein>
    <submittedName>
        <fullName evidence="3">von Willebrand factor A domain-containing protein 3B</fullName>
    </submittedName>
</protein>
<feature type="domain" description="DUF4537" evidence="2">
    <location>
        <begin position="651"/>
        <end position="768"/>
    </location>
</feature>
<gene>
    <name evidence="3" type="ORF">GBAR_LOCUS25864</name>
</gene>
<dbReference type="PANTHER" id="PTHR46785">
    <property type="entry name" value="VON WILLEBRAND FACTOR A DOMAIN-CONTAINING PROTEIN 3B"/>
    <property type="match status" value="1"/>
</dbReference>
<feature type="region of interest" description="Disordered" evidence="1">
    <location>
        <begin position="168"/>
        <end position="252"/>
    </location>
</feature>
<reference evidence="3" key="1">
    <citation type="submission" date="2023-03" db="EMBL/GenBank/DDBJ databases">
        <authorList>
            <person name="Steffen K."/>
            <person name="Cardenas P."/>
        </authorList>
    </citation>
    <scope>NUCLEOTIDE SEQUENCE</scope>
</reference>
<sequence length="775" mass="84205">MEHYLSSQDCLKVGYCSDLPSALELGSFQECGLKASGLALTQILGSLGFKQCAGDVECLGRSVTSQYGVGLFLQHPDPTGQVYNLVDANEQKLGIIELKLTAVIDSLKARLELLRSGRCCADETNKETLSMGIESELEEAKNILAQIQALHMEVEERAKNNCESCVVTNVPENNPQPKKSSKTQPKMPKTKSTIEQRAIAKTVQPHHTPIKNSTSVTISSKTKRKRNQLTPRHKRASHGVTKTFGQSKTSRKPMVGVVKGSTVLARCKSDSFYYRGVVAGGLSKNCADVQFQGGEKQETPLDEMLVVGGACPQPHLRTHDYVLCCVRMPHGHHSSMFGICDLYIPAQVQAVPTETTMCSLFSVTTFNGDHVISSRSGLVRITESRYRAITNQLVKHPIQQPLDPISTTQQAIATQETIIKVGCNSTDGGSETASQVASNEATPCSSYHTTLEKRDRGTSTESVETKEKGIIAQVSTQEQAVCTNPQTVDQSTTTSIGTAREGKSTTTELRLGDETDSAESTEWEAGTQVFCCWPQSSWYSKATVLGRGNSPSRWTVQAETGDVAHIPSSHILLPIDSQVTAEGATVLAPHPMFQGLAPGTIVAVADHSSEPFCVEFYDGLQAFKSEAHQLTPAQHGTAVSLLEERGKCWVGHTVIARRESDGVYYPAVVKEQLGRQCYRVQWAEGTEQTQTILHMFGPPTVRRTLQAGDHVIALAMAGIGACLPGTVTGTGTKQAVEIKFSDGERQTVHKDQCFWISPAYFLSAVEFISASFYDN</sequence>
<evidence type="ECO:0000313" key="3">
    <source>
        <dbReference type="EMBL" id="CAI8046775.1"/>
    </source>
</evidence>
<evidence type="ECO:0000256" key="1">
    <source>
        <dbReference type="SAM" id="MobiDB-lite"/>
    </source>
</evidence>
<comment type="caution">
    <text evidence="3">The sequence shown here is derived from an EMBL/GenBank/DDBJ whole genome shotgun (WGS) entry which is preliminary data.</text>
</comment>
<dbReference type="Proteomes" id="UP001174909">
    <property type="component" value="Unassembled WGS sequence"/>
</dbReference>
<feature type="compositionally biased region" description="Polar residues" evidence="1">
    <location>
        <begin position="210"/>
        <end position="220"/>
    </location>
</feature>
<dbReference type="InterPro" id="IPR032770">
    <property type="entry name" value="DUF4537"/>
</dbReference>
<accession>A0AA35TEC7</accession>
<evidence type="ECO:0000259" key="2">
    <source>
        <dbReference type="Pfam" id="PF15057"/>
    </source>
</evidence>
<dbReference type="PANTHER" id="PTHR46785:SF1">
    <property type="entry name" value="VON WILLEBRAND FACTOR A DOMAIN-CONTAINING PROTEIN 3B"/>
    <property type="match status" value="1"/>
</dbReference>